<dbReference type="STRING" id="67331.SAMN04490357_6655"/>
<dbReference type="Proteomes" id="UP000182375">
    <property type="component" value="Unassembled WGS sequence"/>
</dbReference>
<sequence>MDRRTRASWPLVTMDLEHPSRPAGPYRDPECHPQPVPSIPELLAAVLTPFSAHSAPLTATTCPPRVNSGPHKEI</sequence>
<dbReference type="AlphaFoldDB" id="A0A1H5FG35"/>
<evidence type="ECO:0000256" key="1">
    <source>
        <dbReference type="SAM" id="MobiDB-lite"/>
    </source>
</evidence>
<proteinExistence type="predicted"/>
<organism evidence="2 3">
    <name type="scientific">Streptomyces misionensis</name>
    <dbReference type="NCBI Taxonomy" id="67331"/>
    <lineage>
        <taxon>Bacteria</taxon>
        <taxon>Bacillati</taxon>
        <taxon>Actinomycetota</taxon>
        <taxon>Actinomycetes</taxon>
        <taxon>Kitasatosporales</taxon>
        <taxon>Streptomycetaceae</taxon>
        <taxon>Streptomyces</taxon>
    </lineage>
</organism>
<protein>
    <submittedName>
        <fullName evidence="2">Uncharacterized protein</fullName>
    </submittedName>
</protein>
<evidence type="ECO:0000313" key="3">
    <source>
        <dbReference type="Proteomes" id="UP000182375"/>
    </source>
</evidence>
<name>A0A1H5FG35_9ACTN</name>
<reference evidence="2 3" key="1">
    <citation type="submission" date="2016-10" db="EMBL/GenBank/DDBJ databases">
        <authorList>
            <person name="de Groot N.N."/>
        </authorList>
    </citation>
    <scope>NUCLEOTIDE SEQUENCE [LARGE SCALE GENOMIC DNA]</scope>
    <source>
        <strain evidence="2 3">DSM 40306</strain>
    </source>
</reference>
<evidence type="ECO:0000313" key="2">
    <source>
        <dbReference type="EMBL" id="SEE02326.1"/>
    </source>
</evidence>
<gene>
    <name evidence="2" type="ORF">SAMN04490357_6655</name>
</gene>
<dbReference type="EMBL" id="FNTD01000004">
    <property type="protein sequence ID" value="SEE02326.1"/>
    <property type="molecule type" value="Genomic_DNA"/>
</dbReference>
<feature type="region of interest" description="Disordered" evidence="1">
    <location>
        <begin position="55"/>
        <end position="74"/>
    </location>
</feature>
<feature type="region of interest" description="Disordered" evidence="1">
    <location>
        <begin position="1"/>
        <end position="37"/>
    </location>
</feature>
<accession>A0A1H5FG35</accession>